<proteinExistence type="predicted"/>
<accession>A0A2U2BXZ4</accession>
<keyword evidence="2" id="KW-1185">Reference proteome</keyword>
<name>A0A2U2BXZ4_9PROT</name>
<reference evidence="2" key="1">
    <citation type="submission" date="2018-05" db="EMBL/GenBank/DDBJ databases">
        <authorList>
            <person name="Liu B.-T."/>
        </authorList>
    </citation>
    <scope>NUCLEOTIDE SEQUENCE [LARGE SCALE GENOMIC DNA]</scope>
    <source>
        <strain evidence="2">WD6-1</strain>
    </source>
</reference>
<dbReference type="EMBL" id="QEXV01000001">
    <property type="protein sequence ID" value="PWE18893.1"/>
    <property type="molecule type" value="Genomic_DNA"/>
</dbReference>
<evidence type="ECO:0000313" key="1">
    <source>
        <dbReference type="EMBL" id="PWE18893.1"/>
    </source>
</evidence>
<dbReference type="OrthoDB" id="69432at2"/>
<dbReference type="Proteomes" id="UP000245168">
    <property type="component" value="Unassembled WGS sequence"/>
</dbReference>
<dbReference type="Pfam" id="PF18950">
    <property type="entry name" value="DUF5694"/>
    <property type="match status" value="1"/>
</dbReference>
<dbReference type="RefSeq" id="WP_109252167.1">
    <property type="nucleotide sequence ID" value="NZ_QEXV01000001.1"/>
</dbReference>
<comment type="caution">
    <text evidence="1">The sequence shown here is derived from an EMBL/GenBank/DDBJ whole genome shotgun (WGS) entry which is preliminary data.</text>
</comment>
<protein>
    <submittedName>
        <fullName evidence="1">Uncharacterized protein</fullName>
    </submittedName>
</protein>
<evidence type="ECO:0000313" key="2">
    <source>
        <dbReference type="Proteomes" id="UP000245168"/>
    </source>
</evidence>
<organism evidence="1 2">
    <name type="scientific">Marinicauda salina</name>
    <dbReference type="NCBI Taxonomy" id="2135793"/>
    <lineage>
        <taxon>Bacteria</taxon>
        <taxon>Pseudomonadati</taxon>
        <taxon>Pseudomonadota</taxon>
        <taxon>Alphaproteobacteria</taxon>
        <taxon>Maricaulales</taxon>
        <taxon>Maricaulaceae</taxon>
        <taxon>Marinicauda</taxon>
    </lineage>
</organism>
<sequence>MLTVFAAFALQAAEPAVDFSGVQEPLGGEPTDVLVLGTSHLNQLPEDAFEPGHLALVLDRLEAFSPNVIAIEAVGGRTCDRIDRYPHLHGDVYDRYCWDPEPALEALGMTRPEADAAAFEMLAAWPETPEASDRRRLAALLYGAGEAWSAALQWRRLDPAERVAGDGVSDALAEELDELLTSRNENNLLGVELGARLGLETLAAVDDHSADAVYARAPESLEPVIRSVWNNPPAEAVEVRERAETYLGSAESVLAGYRYLNSPAYQEAVIASDFGNAAAAPDADAVARQYVAWWQTRGLRMAANVIEAAANDPGADVLVITGSSHKPYFDAYLDQMHDIALVDVDAVLHD</sequence>
<gene>
    <name evidence="1" type="ORF">DDZ18_04700</name>
</gene>
<dbReference type="InterPro" id="IPR043749">
    <property type="entry name" value="DUF5694"/>
</dbReference>
<dbReference type="AlphaFoldDB" id="A0A2U2BXZ4"/>